<dbReference type="EMBL" id="CP152276">
    <property type="protein sequence ID" value="XAE43876.1"/>
    <property type="molecule type" value="Genomic_DNA"/>
</dbReference>
<organism evidence="1 2">
    <name type="scientific">Nguyenibacter vanlangensis</name>
    <dbReference type="NCBI Taxonomy" id="1216886"/>
    <lineage>
        <taxon>Bacteria</taxon>
        <taxon>Pseudomonadati</taxon>
        <taxon>Pseudomonadota</taxon>
        <taxon>Alphaproteobacteria</taxon>
        <taxon>Acetobacterales</taxon>
        <taxon>Acetobacteraceae</taxon>
        <taxon>Nguyenibacter</taxon>
    </lineage>
</organism>
<evidence type="ECO:0000313" key="1">
    <source>
        <dbReference type="EMBL" id="XAE43876.1"/>
    </source>
</evidence>
<name>A0ABZ3D8N7_9PROT</name>
<evidence type="ECO:0000313" key="2">
    <source>
        <dbReference type="Proteomes" id="UP001449795"/>
    </source>
</evidence>
<accession>A0ABZ3D8N7</accession>
<dbReference type="RefSeq" id="WP_342629227.1">
    <property type="nucleotide sequence ID" value="NZ_CP152276.1"/>
</dbReference>
<dbReference type="InterPro" id="IPR038573">
    <property type="entry name" value="BrnT_sf"/>
</dbReference>
<protein>
    <submittedName>
        <fullName evidence="1">BrnT family toxin</fullName>
    </submittedName>
</protein>
<keyword evidence="2" id="KW-1185">Reference proteome</keyword>
<sequence length="90" mass="10499">MEYSFGPEKDAINKERHGLSLAFGAQIFEDEKHLILPTIRHEDGEDRYKIIGMVGEKLFTAVFVWRDDIPRFISVRRSNNGEEKSYRSPL</sequence>
<gene>
    <name evidence="1" type="ORF">AAC691_05450</name>
</gene>
<proteinExistence type="predicted"/>
<dbReference type="Proteomes" id="UP001449795">
    <property type="component" value="Chromosome"/>
</dbReference>
<reference evidence="1 2" key="1">
    <citation type="submission" date="2024-04" db="EMBL/GenBank/DDBJ databases">
        <title>Complete genome sequence of Nguyenibacter vanlangesis HBCM-1154, a strain capable of nitrogen fixation, IAA production, and phosphorus solubilization isolated from sugarcane soil.</title>
        <authorList>
            <person name="MY HANH P."/>
        </authorList>
    </citation>
    <scope>NUCLEOTIDE SEQUENCE [LARGE SCALE GENOMIC DNA]</scope>
    <source>
        <strain evidence="1 2">HBCM 1154</strain>
    </source>
</reference>
<dbReference type="Gene3D" id="3.10.450.530">
    <property type="entry name" value="Ribonuclease toxin, BrnT, of type II toxin-antitoxin system"/>
    <property type="match status" value="1"/>
</dbReference>
<dbReference type="Pfam" id="PF04365">
    <property type="entry name" value="BrnT_toxin"/>
    <property type="match status" value="1"/>
</dbReference>
<dbReference type="InterPro" id="IPR007460">
    <property type="entry name" value="BrnT_toxin"/>
</dbReference>